<protein>
    <submittedName>
        <fullName evidence="2">Uncharacterized protein</fullName>
    </submittedName>
</protein>
<name>A0A6M3KHW0_9ZZZZ</name>
<dbReference type="EMBL" id="MT141367">
    <property type="protein sequence ID" value="QJA59368.1"/>
    <property type="molecule type" value="Genomic_DNA"/>
</dbReference>
<dbReference type="AlphaFoldDB" id="A0A6M3KHW0"/>
<sequence length="81" mass="9089">MKQGNSKNVVIIEPGMVKTIDGKEYYNSQRIIAGSPEDVEAYHTEQKLFKAIFGDNISKSDCNNCPEFYDCDGNVNGCRYS</sequence>
<accession>A0A6M3KHW0</accession>
<evidence type="ECO:0000313" key="1">
    <source>
        <dbReference type="EMBL" id="QJA59368.1"/>
    </source>
</evidence>
<reference evidence="2" key="1">
    <citation type="submission" date="2020-03" db="EMBL/GenBank/DDBJ databases">
        <title>The deep terrestrial virosphere.</title>
        <authorList>
            <person name="Holmfeldt K."/>
            <person name="Nilsson E."/>
            <person name="Simone D."/>
            <person name="Lopez-Fernandez M."/>
            <person name="Wu X."/>
            <person name="de Brujin I."/>
            <person name="Lundin D."/>
            <person name="Andersson A."/>
            <person name="Bertilsson S."/>
            <person name="Dopson M."/>
        </authorList>
    </citation>
    <scope>NUCLEOTIDE SEQUENCE</scope>
    <source>
        <strain evidence="2">MM415A00606</strain>
        <strain evidence="1">MM415B01303</strain>
    </source>
</reference>
<evidence type="ECO:0000313" key="2">
    <source>
        <dbReference type="EMBL" id="QJA81025.1"/>
    </source>
</evidence>
<dbReference type="EMBL" id="MT142444">
    <property type="protein sequence ID" value="QJA81025.1"/>
    <property type="molecule type" value="Genomic_DNA"/>
</dbReference>
<organism evidence="2">
    <name type="scientific">viral metagenome</name>
    <dbReference type="NCBI Taxonomy" id="1070528"/>
    <lineage>
        <taxon>unclassified sequences</taxon>
        <taxon>metagenomes</taxon>
        <taxon>organismal metagenomes</taxon>
    </lineage>
</organism>
<gene>
    <name evidence="2" type="ORF">MM415A00606_0026</name>
    <name evidence="1" type="ORF">MM415B01303_0003</name>
</gene>
<proteinExistence type="predicted"/>